<proteinExistence type="predicted"/>
<name>A0A090V5W4_PSEVU</name>
<dbReference type="EMBL" id="BBMZ01000031">
    <property type="protein sequence ID" value="GAL60201.1"/>
    <property type="molecule type" value="Genomic_DNA"/>
</dbReference>
<keyword evidence="2" id="KW-1185">Reference proteome</keyword>
<dbReference type="Proteomes" id="UP000029462">
    <property type="component" value="Unassembled WGS sequence"/>
</dbReference>
<organism evidence="1 2">
    <name type="scientific">Pseudescherichia vulneris NBRC 102420</name>
    <dbReference type="NCBI Taxonomy" id="1115515"/>
    <lineage>
        <taxon>Bacteria</taxon>
        <taxon>Pseudomonadati</taxon>
        <taxon>Pseudomonadota</taxon>
        <taxon>Gammaproteobacteria</taxon>
        <taxon>Enterobacterales</taxon>
        <taxon>Enterobacteriaceae</taxon>
        <taxon>Pseudescherichia</taxon>
    </lineage>
</organism>
<sequence length="326" mass="37029">MSKVILSFPYSGAVQEFFAKELAGNGFGQNHGYYKTLWGNKSDEISRLSLTLFTLYDEVIFSPVDNPLPDSNSYWSDEEYYHPDFGLRMPSRPSSIGINYIEHQCYIDWALTDPVISRVLTKVPNHAKSQILFQVICDIELSLRYGAEIISSTGRRLIMKRLSEIDPQYNNVNKNIVSFSDPVMHSAALIVPDFEINSIDLLHYIKQDKDTRKYSAKVTSILKANANQSKKQLYELALESNLKNSKHQTINRFSTLAGKVCSVLGFTPIVGPLFSAVSLGLGESERLTNLSNSSWIEFKPHLSILKTRFEIEDELNQNFEKKLLNI</sequence>
<comment type="caution">
    <text evidence="1">The sequence shown here is derived from an EMBL/GenBank/DDBJ whole genome shotgun (WGS) entry which is preliminary data.</text>
</comment>
<evidence type="ECO:0000313" key="1">
    <source>
        <dbReference type="EMBL" id="GAL60201.1"/>
    </source>
</evidence>
<dbReference type="AlphaFoldDB" id="A0A090V5W4"/>
<gene>
    <name evidence="1" type="ORF">EV102420_31_00280</name>
</gene>
<dbReference type="RefSeq" id="WP_131406031.1">
    <property type="nucleotide sequence ID" value="NZ_BBMZ01000031.1"/>
</dbReference>
<dbReference type="OrthoDB" id="9957904at2"/>
<reference evidence="1 2" key="1">
    <citation type="submission" date="2014-09" db="EMBL/GenBank/DDBJ databases">
        <title>Whole genome shotgun sequence of Escherichia vulneris NBRC 102420.</title>
        <authorList>
            <person name="Yoshida Y."/>
            <person name="Hosoyama A."/>
            <person name="Tsuchikane K."/>
            <person name="Ohji S."/>
            <person name="Ichikawa N."/>
            <person name="Kimura A."/>
            <person name="Yamazoe A."/>
            <person name="Ezaki T."/>
            <person name="Fujita N."/>
        </authorList>
    </citation>
    <scope>NUCLEOTIDE SEQUENCE [LARGE SCALE GENOMIC DNA]</scope>
    <source>
        <strain evidence="1 2">NBRC 102420</strain>
    </source>
</reference>
<protein>
    <submittedName>
        <fullName evidence="1">Uncharacterized protein</fullName>
    </submittedName>
</protein>
<accession>A0A090V5W4</accession>
<evidence type="ECO:0000313" key="2">
    <source>
        <dbReference type="Proteomes" id="UP000029462"/>
    </source>
</evidence>